<dbReference type="OrthoDB" id="1689146at2759"/>
<feature type="domain" description="DUF4220" evidence="2">
    <location>
        <begin position="1"/>
        <end position="62"/>
    </location>
</feature>
<reference evidence="4" key="1">
    <citation type="journal article" date="2017" name="Front. Plant Sci.">
        <title>Climate Clever Clovers: New Paradigm to Reduce the Environmental Footprint of Ruminants by Breeding Low Methanogenic Forages Utilizing Haplotype Variation.</title>
        <authorList>
            <person name="Kaur P."/>
            <person name="Appels R."/>
            <person name="Bayer P.E."/>
            <person name="Keeble-Gagnere G."/>
            <person name="Wang J."/>
            <person name="Hirakawa H."/>
            <person name="Shirasawa K."/>
            <person name="Vercoe P."/>
            <person name="Stefanova K."/>
            <person name="Durmic Z."/>
            <person name="Nichols P."/>
            <person name="Revell C."/>
            <person name="Isobe S.N."/>
            <person name="Edwards D."/>
            <person name="Erskine W."/>
        </authorList>
    </citation>
    <scope>NUCLEOTIDE SEQUENCE [LARGE SCALE GENOMIC DNA]</scope>
    <source>
        <strain evidence="4">cv. Daliak</strain>
    </source>
</reference>
<keyword evidence="1" id="KW-0812">Transmembrane</keyword>
<accession>A0A2Z6MNC3</accession>
<dbReference type="AlphaFoldDB" id="A0A2Z6MNC3"/>
<evidence type="ECO:0000256" key="1">
    <source>
        <dbReference type="SAM" id="Phobius"/>
    </source>
</evidence>
<protein>
    <recommendedName>
        <fullName evidence="2">DUF4220 domain-containing protein</fullName>
    </recommendedName>
</protein>
<dbReference type="Proteomes" id="UP000242715">
    <property type="component" value="Unassembled WGS sequence"/>
</dbReference>
<keyword evidence="1" id="KW-0472">Membrane</keyword>
<dbReference type="Pfam" id="PF13968">
    <property type="entry name" value="DUF4220"/>
    <property type="match status" value="1"/>
</dbReference>
<evidence type="ECO:0000313" key="3">
    <source>
        <dbReference type="EMBL" id="GAU32961.1"/>
    </source>
</evidence>
<evidence type="ECO:0000313" key="4">
    <source>
        <dbReference type="Proteomes" id="UP000242715"/>
    </source>
</evidence>
<dbReference type="InterPro" id="IPR025315">
    <property type="entry name" value="DUF4220"/>
</dbReference>
<name>A0A2Z6MNC3_TRISU</name>
<dbReference type="PANTHER" id="PTHR31325">
    <property type="entry name" value="OS01G0798800 PROTEIN-RELATED"/>
    <property type="match status" value="1"/>
</dbReference>
<sequence length="307" mass="35650">MEIELGFMYDVFYTKAAVVYSVMGFILRCVTLSCTISVLVAFLFMEKNQYPRVDVLITDTMLWLSMHKNKVLGCPVRNTTTQIQIPRSSKKTDDMKEIIFEHFVNKINEVTNKGEKEFAKNMTSFCYHGGNKVLEGLESELMLQNDKGMVEEKIKKIRWSMVVEFDQSIPLWHIATNLCYNSVSEEEVLENGRSLSYREASKWLSEYMLYLLVMRPSMLPNGIGEIRFQDTCAEATEFVKDRHSIQDENQVCQMIHKVSRDIEKVSPSEVKGDRSKSVLFDAFRLAKDVREIRYDDEEWETKNCGSL</sequence>
<evidence type="ECO:0000259" key="2">
    <source>
        <dbReference type="Pfam" id="PF13968"/>
    </source>
</evidence>
<proteinExistence type="predicted"/>
<gene>
    <name evidence="3" type="ORF">TSUD_358280</name>
</gene>
<keyword evidence="4" id="KW-1185">Reference proteome</keyword>
<dbReference type="EMBL" id="DF973513">
    <property type="protein sequence ID" value="GAU32961.1"/>
    <property type="molecule type" value="Genomic_DNA"/>
</dbReference>
<organism evidence="3 4">
    <name type="scientific">Trifolium subterraneum</name>
    <name type="common">Subterranean clover</name>
    <dbReference type="NCBI Taxonomy" id="3900"/>
    <lineage>
        <taxon>Eukaryota</taxon>
        <taxon>Viridiplantae</taxon>
        <taxon>Streptophyta</taxon>
        <taxon>Embryophyta</taxon>
        <taxon>Tracheophyta</taxon>
        <taxon>Spermatophyta</taxon>
        <taxon>Magnoliopsida</taxon>
        <taxon>eudicotyledons</taxon>
        <taxon>Gunneridae</taxon>
        <taxon>Pentapetalae</taxon>
        <taxon>rosids</taxon>
        <taxon>fabids</taxon>
        <taxon>Fabales</taxon>
        <taxon>Fabaceae</taxon>
        <taxon>Papilionoideae</taxon>
        <taxon>50 kb inversion clade</taxon>
        <taxon>NPAAA clade</taxon>
        <taxon>Hologalegina</taxon>
        <taxon>IRL clade</taxon>
        <taxon>Trifolieae</taxon>
        <taxon>Trifolium</taxon>
    </lineage>
</organism>
<keyword evidence="1" id="KW-1133">Transmembrane helix</keyword>
<feature type="transmembrane region" description="Helical" evidence="1">
    <location>
        <begin position="20"/>
        <end position="44"/>
    </location>
</feature>